<evidence type="ECO:0000259" key="8">
    <source>
        <dbReference type="PROSITE" id="PS50011"/>
    </source>
</evidence>
<dbReference type="SMART" id="SM00220">
    <property type="entry name" value="S_TKc"/>
    <property type="match status" value="1"/>
</dbReference>
<dbReference type="GO" id="GO:0048026">
    <property type="term" value="P:positive regulation of mRNA splicing, via spliceosome"/>
    <property type="evidence" value="ECO:0007669"/>
    <property type="project" value="EnsemblFungi"/>
</dbReference>
<dbReference type="GeneID" id="30150714"/>
<dbReference type="EMBL" id="KV454433">
    <property type="protein sequence ID" value="ODQ79246.1"/>
    <property type="molecule type" value="Genomic_DNA"/>
</dbReference>
<dbReference type="GO" id="GO:0030447">
    <property type="term" value="P:filamentous growth"/>
    <property type="evidence" value="ECO:0007669"/>
    <property type="project" value="UniProtKB-ARBA"/>
</dbReference>
<dbReference type="InterPro" id="IPR000719">
    <property type="entry name" value="Prot_kinase_dom"/>
</dbReference>
<dbReference type="RefSeq" id="XP_018984574.1">
    <property type="nucleotide sequence ID" value="XM_019132861.1"/>
</dbReference>
<keyword evidence="2" id="KW-0808">Transferase</keyword>
<dbReference type="InterPro" id="IPR051175">
    <property type="entry name" value="CLK_kinases"/>
</dbReference>
<feature type="binding site" evidence="6">
    <location>
        <position position="206"/>
    </location>
    <ligand>
        <name>ATP</name>
        <dbReference type="ChEBI" id="CHEBI:30616"/>
    </ligand>
</feature>
<dbReference type="InterPro" id="IPR011009">
    <property type="entry name" value="Kinase-like_dom_sf"/>
</dbReference>
<dbReference type="CDD" id="cd14134">
    <property type="entry name" value="PKc_CLK"/>
    <property type="match status" value="1"/>
</dbReference>
<dbReference type="AlphaFoldDB" id="A0A1E3QNG0"/>
<dbReference type="PANTHER" id="PTHR45646">
    <property type="entry name" value="SERINE/THREONINE-PROTEIN KINASE DOA-RELATED"/>
    <property type="match status" value="1"/>
</dbReference>
<dbReference type="PROSITE" id="PS00107">
    <property type="entry name" value="PROTEIN_KINASE_ATP"/>
    <property type="match status" value="1"/>
</dbReference>
<reference evidence="10" key="1">
    <citation type="submission" date="2016-05" db="EMBL/GenBank/DDBJ databases">
        <title>Comparative genomics of biotechnologically important yeasts.</title>
        <authorList>
            <consortium name="DOE Joint Genome Institute"/>
            <person name="Riley R."/>
            <person name="Haridas S."/>
            <person name="Wolfe K.H."/>
            <person name="Lopes M.R."/>
            <person name="Hittinger C.T."/>
            <person name="Goker M."/>
            <person name="Salamov A."/>
            <person name="Wisecaver J."/>
            <person name="Long T.M."/>
            <person name="Aerts A.L."/>
            <person name="Barry K."/>
            <person name="Choi C."/>
            <person name="Clum A."/>
            <person name="Coughlan A.Y."/>
            <person name="Deshpande S."/>
            <person name="Douglass A.P."/>
            <person name="Hanson S.J."/>
            <person name="Klenk H.-P."/>
            <person name="Labutti K."/>
            <person name="Lapidus A."/>
            <person name="Lindquist E."/>
            <person name="Lipzen A."/>
            <person name="Meier-Kolthoff J.P."/>
            <person name="Ohm R.A."/>
            <person name="Otillar R.P."/>
            <person name="Pangilinan J."/>
            <person name="Peng Y."/>
            <person name="Rokas A."/>
            <person name="Rosa C.A."/>
            <person name="Scheuner C."/>
            <person name="Sibirny A.A."/>
            <person name="Slot J.C."/>
            <person name="Stielow J.B."/>
            <person name="Sun H."/>
            <person name="Kurtzman C.P."/>
            <person name="Blackwell M."/>
            <person name="Grigoriev I.V."/>
            <person name="Jeffries T.W."/>
        </authorList>
    </citation>
    <scope>NUCLEOTIDE SEQUENCE [LARGE SCALE GENOMIC DNA]</scope>
    <source>
        <strain evidence="10">NRRL Y-12698</strain>
    </source>
</reference>
<protein>
    <recommendedName>
        <fullName evidence="8">Protein kinase domain-containing protein</fullName>
    </recommendedName>
</protein>
<dbReference type="PROSITE" id="PS00108">
    <property type="entry name" value="PROTEIN_KINASE_ST"/>
    <property type="match status" value="1"/>
</dbReference>
<dbReference type="GO" id="GO:0004713">
    <property type="term" value="F:protein tyrosine kinase activity"/>
    <property type="evidence" value="ECO:0007669"/>
    <property type="project" value="EnsemblFungi"/>
</dbReference>
<evidence type="ECO:0000256" key="5">
    <source>
        <dbReference type="ARBA" id="ARBA00022840"/>
    </source>
</evidence>
<dbReference type="GO" id="GO:0005524">
    <property type="term" value="F:ATP binding"/>
    <property type="evidence" value="ECO:0007669"/>
    <property type="project" value="UniProtKB-UniRule"/>
</dbReference>
<keyword evidence="3 6" id="KW-0547">Nucleotide-binding</keyword>
<dbReference type="GO" id="GO:0000122">
    <property type="term" value="P:negative regulation of transcription by RNA polymerase II"/>
    <property type="evidence" value="ECO:0007669"/>
    <property type="project" value="EnsemblFungi"/>
</dbReference>
<dbReference type="GO" id="GO:0004674">
    <property type="term" value="F:protein serine/threonine kinase activity"/>
    <property type="evidence" value="ECO:0007669"/>
    <property type="project" value="UniProtKB-KW"/>
</dbReference>
<dbReference type="PANTHER" id="PTHR45646:SF11">
    <property type="entry name" value="SERINE_THREONINE-PROTEIN KINASE DOA"/>
    <property type="match status" value="1"/>
</dbReference>
<dbReference type="Gene3D" id="3.30.200.20">
    <property type="entry name" value="Phosphorylase Kinase, domain 1"/>
    <property type="match status" value="1"/>
</dbReference>
<evidence type="ECO:0000256" key="4">
    <source>
        <dbReference type="ARBA" id="ARBA00022777"/>
    </source>
</evidence>
<dbReference type="GO" id="GO:0000920">
    <property type="term" value="P:septum digestion after cytokinesis"/>
    <property type="evidence" value="ECO:0007669"/>
    <property type="project" value="EnsemblFungi"/>
</dbReference>
<feature type="domain" description="Protein kinase" evidence="8">
    <location>
        <begin position="177"/>
        <end position="549"/>
    </location>
</feature>
<dbReference type="GO" id="GO:0005634">
    <property type="term" value="C:nucleus"/>
    <property type="evidence" value="ECO:0007669"/>
    <property type="project" value="EnsemblFungi"/>
</dbReference>
<organism evidence="9 10">
    <name type="scientific">Babjeviella inositovora NRRL Y-12698</name>
    <dbReference type="NCBI Taxonomy" id="984486"/>
    <lineage>
        <taxon>Eukaryota</taxon>
        <taxon>Fungi</taxon>
        <taxon>Dikarya</taxon>
        <taxon>Ascomycota</taxon>
        <taxon>Saccharomycotina</taxon>
        <taxon>Pichiomycetes</taxon>
        <taxon>Serinales incertae sedis</taxon>
        <taxon>Babjeviella</taxon>
    </lineage>
</organism>
<keyword evidence="1" id="KW-0723">Serine/threonine-protein kinase</keyword>
<evidence type="ECO:0000256" key="7">
    <source>
        <dbReference type="SAM" id="MobiDB-lite"/>
    </source>
</evidence>
<evidence type="ECO:0000256" key="2">
    <source>
        <dbReference type="ARBA" id="ARBA00022679"/>
    </source>
</evidence>
<accession>A0A1E3QNG0</accession>
<sequence length="561" mass="64470">MSLIQPTRKRPRGFSDHYGPTHDGVLTKNPFSDHEVIVVHSEDPEDSPDGIAYSPAANGEVIEDYDMGHSTSVDRPSFYTQQFNQTHDAITLDLLNLNHQSHSYNYQLAPKKQRTNSLPQLPHVSIQYLRPPSVDHKIKLGEVRPTLVPYALNQPPCDDKDGHYIITPGEPFANLRYVIKKLLGQGTFGKVVSAWDRSLNQMVAIKIIKNIPKYREASKIELRVLSTLKAMDDGNDNHCIHLRECFDYRGHICLVTNLLRISLYDFLDSNAFEPFPGSHIQAIAKQLLRSVTFLHDLNLVHTDLKPENILLYNDEYTKRTIQGKKPITTKVLKDPLIQIIDFGLAIFDDEYHSTIVSTRHYRAPEIVLGIGWSFACDLWLIGCILCELLTGEALFRTHENMEHLAMMEKILGELLLARLVRRCRKAHERNGAAASVEIMGFFETPEAAPYTDVHNAPRSYLRYPKPETKKKSIKYVAALATLEQMISSRVNLELDPRQLLYENFRHNEHRIDFENFQFWWYFLDLVRKLLTFDPRERITAADALNHPWFDCGINDYGTGHD</sequence>
<evidence type="ECO:0000313" key="10">
    <source>
        <dbReference type="Proteomes" id="UP000094336"/>
    </source>
</evidence>
<gene>
    <name evidence="9" type="ORF">BABINDRAFT_8826</name>
</gene>
<dbReference type="STRING" id="984486.A0A1E3QNG0"/>
<dbReference type="Pfam" id="PF00069">
    <property type="entry name" value="Pkinase"/>
    <property type="match status" value="1"/>
</dbReference>
<evidence type="ECO:0000313" key="9">
    <source>
        <dbReference type="EMBL" id="ODQ79246.1"/>
    </source>
</evidence>
<dbReference type="InterPro" id="IPR017441">
    <property type="entry name" value="Protein_kinase_ATP_BS"/>
</dbReference>
<dbReference type="Proteomes" id="UP000094336">
    <property type="component" value="Unassembled WGS sequence"/>
</dbReference>
<evidence type="ECO:0000256" key="6">
    <source>
        <dbReference type="PROSITE-ProRule" id="PRU10141"/>
    </source>
</evidence>
<name>A0A1E3QNG0_9ASCO</name>
<dbReference type="PROSITE" id="PS50011">
    <property type="entry name" value="PROTEIN_KINASE_DOM"/>
    <property type="match status" value="1"/>
</dbReference>
<keyword evidence="4" id="KW-0418">Kinase</keyword>
<feature type="region of interest" description="Disordered" evidence="7">
    <location>
        <begin position="1"/>
        <end position="30"/>
    </location>
</feature>
<dbReference type="OrthoDB" id="283111at2759"/>
<dbReference type="InterPro" id="IPR008271">
    <property type="entry name" value="Ser/Thr_kinase_AS"/>
</dbReference>
<dbReference type="GO" id="GO:2000134">
    <property type="term" value="P:negative regulation of G1/S transition of mitotic cell cycle"/>
    <property type="evidence" value="ECO:0007669"/>
    <property type="project" value="EnsemblFungi"/>
</dbReference>
<evidence type="ECO:0000256" key="1">
    <source>
        <dbReference type="ARBA" id="ARBA00022527"/>
    </source>
</evidence>
<dbReference type="GO" id="GO:0034599">
    <property type="term" value="P:cellular response to oxidative stress"/>
    <property type="evidence" value="ECO:0007669"/>
    <property type="project" value="EnsemblFungi"/>
</dbReference>
<proteinExistence type="predicted"/>
<dbReference type="GO" id="GO:0005737">
    <property type="term" value="C:cytoplasm"/>
    <property type="evidence" value="ECO:0007669"/>
    <property type="project" value="EnsemblFungi"/>
</dbReference>
<keyword evidence="5 6" id="KW-0067">ATP-binding</keyword>
<dbReference type="GO" id="GO:0016480">
    <property type="term" value="P:negative regulation of transcription by RNA polymerase III"/>
    <property type="evidence" value="ECO:0007669"/>
    <property type="project" value="EnsemblFungi"/>
</dbReference>
<keyword evidence="10" id="KW-1185">Reference proteome</keyword>
<evidence type="ECO:0000256" key="3">
    <source>
        <dbReference type="ARBA" id="ARBA00022741"/>
    </source>
</evidence>
<dbReference type="SUPFAM" id="SSF56112">
    <property type="entry name" value="Protein kinase-like (PK-like)"/>
    <property type="match status" value="1"/>
</dbReference>
<dbReference type="Gene3D" id="1.10.510.10">
    <property type="entry name" value="Transferase(Phosphotransferase) domain 1"/>
    <property type="match status" value="2"/>
</dbReference>